<accession>A0ABU3VP75</accession>
<gene>
    <name evidence="3" type="primary">yhcG_2</name>
    <name evidence="3" type="ORF">MmiAt1_07580</name>
</gene>
<dbReference type="InterPro" id="IPR009362">
    <property type="entry name" value="YhcG_C"/>
</dbReference>
<dbReference type="Pfam" id="PF17761">
    <property type="entry name" value="DUF1016_N"/>
    <property type="match status" value="1"/>
</dbReference>
<dbReference type="InterPro" id="IPR011856">
    <property type="entry name" value="tRNA_endonuc-like_dom_sf"/>
</dbReference>
<dbReference type="Pfam" id="PF06250">
    <property type="entry name" value="YhcG_C"/>
    <property type="match status" value="1"/>
</dbReference>
<dbReference type="EC" id="3.1.-.-" evidence="3"/>
<dbReference type="Proteomes" id="UP001272052">
    <property type="component" value="Unassembled WGS sequence"/>
</dbReference>
<protein>
    <submittedName>
        <fullName evidence="3">Nuclease YhcG</fullName>
        <ecNumber evidence="3">3.1.-.-</ecNumber>
    </submittedName>
</protein>
<dbReference type="RefSeq" id="WP_318785629.1">
    <property type="nucleotide sequence ID" value="NZ_JAWDKC010000013.1"/>
</dbReference>
<dbReference type="EMBL" id="JAWDKC010000013">
    <property type="protein sequence ID" value="MDV0445201.1"/>
    <property type="molecule type" value="Genomic_DNA"/>
</dbReference>
<evidence type="ECO:0000259" key="1">
    <source>
        <dbReference type="Pfam" id="PF06250"/>
    </source>
</evidence>
<dbReference type="PANTHER" id="PTHR30547">
    <property type="entry name" value="UNCHARACTERIZED PROTEIN YHCG-RELATED"/>
    <property type="match status" value="1"/>
</dbReference>
<name>A0ABU3VP75_9EURY</name>
<feature type="domain" description="YhcG N-terminal" evidence="2">
    <location>
        <begin position="13"/>
        <end position="148"/>
    </location>
</feature>
<evidence type="ECO:0000259" key="2">
    <source>
        <dbReference type="Pfam" id="PF17761"/>
    </source>
</evidence>
<organism evidence="3 4">
    <name type="scientific">Methanimicrococcus hacksteinii</name>
    <dbReference type="NCBI Taxonomy" id="3028293"/>
    <lineage>
        <taxon>Archaea</taxon>
        <taxon>Methanobacteriati</taxon>
        <taxon>Methanobacteriota</taxon>
        <taxon>Stenosarchaea group</taxon>
        <taxon>Methanomicrobia</taxon>
        <taxon>Methanosarcinales</taxon>
        <taxon>Methanosarcinaceae</taxon>
        <taxon>Methanimicrococcus</taxon>
    </lineage>
</organism>
<dbReference type="InterPro" id="IPR041527">
    <property type="entry name" value="YhcG_N"/>
</dbReference>
<reference evidence="3 4" key="1">
    <citation type="submission" date="2023-06" db="EMBL/GenBank/DDBJ databases">
        <title>Genome sequence of Methanimicrococcus sp. At1.</title>
        <authorList>
            <person name="Protasov E."/>
            <person name="Platt K."/>
            <person name="Poehlein A."/>
            <person name="Daniel R."/>
            <person name="Brune A."/>
        </authorList>
    </citation>
    <scope>NUCLEOTIDE SEQUENCE [LARGE SCALE GENOMIC DNA]</scope>
    <source>
        <strain evidence="3 4">At1</strain>
    </source>
</reference>
<feature type="domain" description="YhcG PDDEXK nuclease" evidence="1">
    <location>
        <begin position="171"/>
        <end position="322"/>
    </location>
</feature>
<evidence type="ECO:0000313" key="3">
    <source>
        <dbReference type="EMBL" id="MDV0445201.1"/>
    </source>
</evidence>
<dbReference type="PANTHER" id="PTHR30547:SF0">
    <property type="entry name" value="BLR8175 PROTEIN"/>
    <property type="match status" value="1"/>
</dbReference>
<dbReference type="InterPro" id="IPR053148">
    <property type="entry name" value="PD-DEXK-like_domain"/>
</dbReference>
<evidence type="ECO:0000313" key="4">
    <source>
        <dbReference type="Proteomes" id="UP001272052"/>
    </source>
</evidence>
<dbReference type="Gene3D" id="3.40.1350.10">
    <property type="match status" value="1"/>
</dbReference>
<sequence length="340" mass="39360">MILEKEQTHFIAEIKQKVRKAQYEALKSVNTQLIDLYWEIGKAVSEKQSENWGKSVVPTLSKELQKEFPGVGGFSEGNLWLMAQFYSEYHGSEVLVPLVRDIGWSKHVIILKKCKDEKKRQFYILAAKKFGWTKNVLAHQIENQVYEKYLISQTNFSQILPDEIKNQAYLAVKDEYTFDFLELAEEHNEKQLEQSLVGNIRNFLQEMGHAFTFVGEQYRIEVGGKEFFIDLLLFHRHLKCLVAVELKIGEFLPEYKGKMEFYLAVLNDTVKLPEENDSIGIIICREKNRTVVEYSLKTGNAPIGVATYTTDNHLPENYETYLPTIQEIDEKLLGLISSSE</sequence>
<comment type="caution">
    <text evidence="3">The sequence shown here is derived from an EMBL/GenBank/DDBJ whole genome shotgun (WGS) entry which is preliminary data.</text>
</comment>
<dbReference type="GO" id="GO:0016787">
    <property type="term" value="F:hydrolase activity"/>
    <property type="evidence" value="ECO:0007669"/>
    <property type="project" value="UniProtKB-KW"/>
</dbReference>
<keyword evidence="4" id="KW-1185">Reference proteome</keyword>
<keyword evidence="3" id="KW-0378">Hydrolase</keyword>
<proteinExistence type="predicted"/>